<dbReference type="Pfam" id="PF07510">
    <property type="entry name" value="GmrSD_C"/>
    <property type="match status" value="1"/>
</dbReference>
<dbReference type="InterPro" id="IPR011089">
    <property type="entry name" value="GmrSD_C"/>
</dbReference>
<keyword evidence="1" id="KW-0732">Signal</keyword>
<protein>
    <recommendedName>
        <fullName evidence="2">GmrSD restriction endonucleases C-terminal domain-containing protein</fullName>
    </recommendedName>
</protein>
<name>A0A852YYH7_9ACTN</name>
<evidence type="ECO:0000256" key="1">
    <source>
        <dbReference type="SAM" id="SignalP"/>
    </source>
</evidence>
<comment type="caution">
    <text evidence="3">The sequence shown here is derived from an EMBL/GenBank/DDBJ whole genome shotgun (WGS) entry which is preliminary data.</text>
</comment>
<dbReference type="PANTHER" id="PTHR24094">
    <property type="entry name" value="SECRETED PROTEIN"/>
    <property type="match status" value="1"/>
</dbReference>
<evidence type="ECO:0000313" key="3">
    <source>
        <dbReference type="EMBL" id="NYH79651.1"/>
    </source>
</evidence>
<dbReference type="EMBL" id="JACBYW010000005">
    <property type="protein sequence ID" value="NYH79651.1"/>
    <property type="molecule type" value="Genomic_DNA"/>
</dbReference>
<dbReference type="AlphaFoldDB" id="A0A852YYH7"/>
<accession>A0A852YYH7</accession>
<feature type="signal peptide" evidence="1">
    <location>
        <begin position="1"/>
        <end position="27"/>
    </location>
</feature>
<feature type="domain" description="GmrSD restriction endonucleases C-terminal" evidence="2">
    <location>
        <begin position="97"/>
        <end position="204"/>
    </location>
</feature>
<dbReference type="Proteomes" id="UP000548304">
    <property type="component" value="Unassembled WGS sequence"/>
</dbReference>
<gene>
    <name evidence="3" type="ORF">FHR84_002989</name>
</gene>
<evidence type="ECO:0000313" key="4">
    <source>
        <dbReference type="Proteomes" id="UP000548304"/>
    </source>
</evidence>
<proteinExistence type="predicted"/>
<reference evidence="3 4" key="1">
    <citation type="submission" date="2020-07" db="EMBL/GenBank/DDBJ databases">
        <title>Genomic Encyclopedia of Type Strains, Phase III (KMG-III): the genomes of soil and plant-associated and newly described type strains.</title>
        <authorList>
            <person name="Whitman W."/>
        </authorList>
    </citation>
    <scope>NUCLEOTIDE SEQUENCE [LARGE SCALE GENOMIC DNA]</scope>
    <source>
        <strain evidence="3 4">CECT 8576</strain>
    </source>
</reference>
<feature type="chain" id="PRO_5032638396" description="GmrSD restriction endonucleases C-terminal domain-containing protein" evidence="1">
    <location>
        <begin position="28"/>
        <end position="209"/>
    </location>
</feature>
<dbReference type="RefSeq" id="WP_179536052.1">
    <property type="nucleotide sequence ID" value="NZ_JACBYW010000005.1"/>
</dbReference>
<dbReference type="PANTHER" id="PTHR24094:SF15">
    <property type="entry name" value="AMP-DEPENDENT SYNTHETASE_LIGASE DOMAIN-CONTAINING PROTEIN-RELATED"/>
    <property type="match status" value="1"/>
</dbReference>
<organism evidence="3 4">
    <name type="scientific">Actinopolyspora biskrensis</name>
    <dbReference type="NCBI Taxonomy" id="1470178"/>
    <lineage>
        <taxon>Bacteria</taxon>
        <taxon>Bacillati</taxon>
        <taxon>Actinomycetota</taxon>
        <taxon>Actinomycetes</taxon>
        <taxon>Actinopolysporales</taxon>
        <taxon>Actinopolysporaceae</taxon>
        <taxon>Actinopolyspora</taxon>
    </lineage>
</organism>
<sequence>MRQLVTTLTTALSAVALLAVSAGTATAYPPTPPDRSTASQQLAELTVRSEGSMNGYDRDRFPHWSSRSGSCDTRETVLKRDGSEVSVGSDCYPTSGSWYSVYDQQWVQDPSEVHIDHMVPLAESWRSGTANWSDSERENFANDLDSQQLIAVSGTSNMDKSDSDPAEWKPSNTGYHCIYARGWINVKHKWGLSVDSAEKTALSNMLDDC</sequence>
<evidence type="ECO:0000259" key="2">
    <source>
        <dbReference type="Pfam" id="PF07510"/>
    </source>
</evidence>
<keyword evidence="4" id="KW-1185">Reference proteome</keyword>